<sequence>MAKGMARGEGVRAAYKIVIHIRQAKAPGREDREDRLYNVSNGMRGGSPSRESWAYSNVFPLGQSSL</sequence>
<gene>
    <name evidence="1" type="ORF">HO173_013014</name>
</gene>
<dbReference type="EMBL" id="JACCJC010000117">
    <property type="protein sequence ID" value="KAF6224574.1"/>
    <property type="molecule type" value="Genomic_DNA"/>
</dbReference>
<evidence type="ECO:0000313" key="1">
    <source>
        <dbReference type="EMBL" id="KAF6224574.1"/>
    </source>
</evidence>
<protein>
    <submittedName>
        <fullName evidence="1">Uncharacterized protein</fullName>
    </submittedName>
</protein>
<dbReference type="Proteomes" id="UP000578531">
    <property type="component" value="Unassembled WGS sequence"/>
</dbReference>
<evidence type="ECO:0000313" key="2">
    <source>
        <dbReference type="Proteomes" id="UP000578531"/>
    </source>
</evidence>
<dbReference type="AlphaFoldDB" id="A0A8H6CJW7"/>
<accession>A0A8H6CJW7</accession>
<keyword evidence="2" id="KW-1185">Reference proteome</keyword>
<proteinExistence type="predicted"/>
<name>A0A8H6CJW7_9LECA</name>
<dbReference type="GeneID" id="59294646"/>
<dbReference type="RefSeq" id="XP_037158272.1">
    <property type="nucleotide sequence ID" value="XM_037314843.1"/>
</dbReference>
<comment type="caution">
    <text evidence="1">The sequence shown here is derived from an EMBL/GenBank/DDBJ whole genome shotgun (WGS) entry which is preliminary data.</text>
</comment>
<organism evidence="1 2">
    <name type="scientific">Letharia columbiana</name>
    <dbReference type="NCBI Taxonomy" id="112416"/>
    <lineage>
        <taxon>Eukaryota</taxon>
        <taxon>Fungi</taxon>
        <taxon>Dikarya</taxon>
        <taxon>Ascomycota</taxon>
        <taxon>Pezizomycotina</taxon>
        <taxon>Lecanoromycetes</taxon>
        <taxon>OSLEUM clade</taxon>
        <taxon>Lecanoromycetidae</taxon>
        <taxon>Lecanorales</taxon>
        <taxon>Lecanorineae</taxon>
        <taxon>Parmeliaceae</taxon>
        <taxon>Letharia</taxon>
    </lineage>
</organism>
<reference evidence="1 2" key="1">
    <citation type="journal article" date="2020" name="Genomics">
        <title>Complete, high-quality genomes from long-read metagenomic sequencing of two wolf lichen thalli reveals enigmatic genome architecture.</title>
        <authorList>
            <person name="McKenzie S.K."/>
            <person name="Walston R.F."/>
            <person name="Allen J.L."/>
        </authorList>
    </citation>
    <scope>NUCLEOTIDE SEQUENCE [LARGE SCALE GENOMIC DNA]</scope>
    <source>
        <strain evidence="1">WasteWater2</strain>
    </source>
</reference>